<reference evidence="1" key="1">
    <citation type="journal article" date="2015" name="Nature">
        <title>Complex archaea that bridge the gap between prokaryotes and eukaryotes.</title>
        <authorList>
            <person name="Spang A."/>
            <person name="Saw J.H."/>
            <person name="Jorgensen S.L."/>
            <person name="Zaremba-Niedzwiedzka K."/>
            <person name="Martijn J."/>
            <person name="Lind A.E."/>
            <person name="van Eijk R."/>
            <person name="Schleper C."/>
            <person name="Guy L."/>
            <person name="Ettema T.J."/>
        </authorList>
    </citation>
    <scope>NUCLEOTIDE SEQUENCE</scope>
</reference>
<comment type="caution">
    <text evidence="1">The sequence shown here is derived from an EMBL/GenBank/DDBJ whole genome shotgun (WGS) entry which is preliminary data.</text>
</comment>
<dbReference type="EMBL" id="LAZR01012046">
    <property type="protein sequence ID" value="KKM45777.1"/>
    <property type="molecule type" value="Genomic_DNA"/>
</dbReference>
<proteinExistence type="predicted"/>
<dbReference type="AlphaFoldDB" id="A0A0F9L419"/>
<protein>
    <submittedName>
        <fullName evidence="1">Uncharacterized protein</fullName>
    </submittedName>
</protein>
<gene>
    <name evidence="1" type="ORF">LCGC14_1560380</name>
</gene>
<name>A0A0F9L419_9ZZZZ</name>
<accession>A0A0F9L419</accession>
<sequence length="271" mass="29743">MGLIDLPSSRDFIESVDWVIPADQRGFSSQTSEPYYSTRDWAIGSQHTNVPVDYHAAEDAEDGGDPFTTQVQTLMKNNPISFPYAGPVDGKTSGKWYDHLRNVLIQFGWALKKKFPDKTIPTMVTGSGISQGGFMAAMSMLNMEPEEKQSEDDKITENEVQTAEKDIIKSFQSFFSKSQPIIGQLYSGEIDGEMSFELMAAAKAAESAIANTINDEAANGALINVGSKKFNTSVSDLQTALDLIQKHHGQDRVAFLDSKGRILAFSAIINQ</sequence>
<organism evidence="1">
    <name type="scientific">marine sediment metagenome</name>
    <dbReference type="NCBI Taxonomy" id="412755"/>
    <lineage>
        <taxon>unclassified sequences</taxon>
        <taxon>metagenomes</taxon>
        <taxon>ecological metagenomes</taxon>
    </lineage>
</organism>
<evidence type="ECO:0000313" key="1">
    <source>
        <dbReference type="EMBL" id="KKM45777.1"/>
    </source>
</evidence>